<sequence>EDDRKLFVGGLSWETTVKDLKEFFGKFGEVVSCTLKTDLETRRSRGFAFVVFNRKDVINAVLETEEELKLHGHKIEPKRANPRTGSRKIFVGRVDPACGEEDIKEYFKQFGKVEKVDLPFDKIKDQRRAFVFVEFDSEEAVKKVLAKEKHVLNGQEADIKKALPTQGPGGRGSNRGGRGRGGWNQGWGNGGYGNGGYGNYYGNY</sequence>
<evidence type="ECO:0000256" key="2">
    <source>
        <dbReference type="ARBA" id="ARBA00023242"/>
    </source>
</evidence>
<dbReference type="Pfam" id="PF00076">
    <property type="entry name" value="RRM_1"/>
    <property type="match status" value="2"/>
</dbReference>
<feature type="domain" description="RRM" evidence="5">
    <location>
        <begin position="87"/>
        <end position="164"/>
    </location>
</feature>
<evidence type="ECO:0000256" key="3">
    <source>
        <dbReference type="PROSITE-ProRule" id="PRU00176"/>
    </source>
</evidence>
<feature type="region of interest" description="Disordered" evidence="4">
    <location>
        <begin position="161"/>
        <end position="188"/>
    </location>
</feature>
<protein>
    <recommendedName>
        <fullName evidence="5">RRM domain-containing protein</fullName>
    </recommendedName>
</protein>
<evidence type="ECO:0000313" key="7">
    <source>
        <dbReference type="Proteomes" id="UP000030746"/>
    </source>
</evidence>
<dbReference type="RefSeq" id="XP_009043630.1">
    <property type="nucleotide sequence ID" value="XM_009045382.1"/>
</dbReference>
<dbReference type="SMART" id="SM00360">
    <property type="entry name" value="RRM"/>
    <property type="match status" value="2"/>
</dbReference>
<feature type="non-terminal residue" evidence="6">
    <location>
        <position position="1"/>
    </location>
</feature>
<keyword evidence="3" id="KW-0694">RNA-binding</keyword>
<dbReference type="Proteomes" id="UP000030746">
    <property type="component" value="Unassembled WGS sequence"/>
</dbReference>
<evidence type="ECO:0000256" key="1">
    <source>
        <dbReference type="ARBA" id="ARBA00004123"/>
    </source>
</evidence>
<accession>V4CRF4</accession>
<dbReference type="PANTHER" id="PTHR48033">
    <property type="entry name" value="RNA-BINDING (RRM/RBD/RNP MOTIFS) FAMILY PROTEIN"/>
    <property type="match status" value="1"/>
</dbReference>
<dbReference type="GeneID" id="20251351"/>
<dbReference type="Gene3D" id="3.30.70.330">
    <property type="match status" value="2"/>
</dbReference>
<dbReference type="GO" id="GO:0003723">
    <property type="term" value="F:RNA binding"/>
    <property type="evidence" value="ECO:0007669"/>
    <property type="project" value="UniProtKB-UniRule"/>
</dbReference>
<dbReference type="HOGENOM" id="CLU_012062_1_1_1"/>
<dbReference type="SUPFAM" id="SSF54928">
    <property type="entry name" value="RNA-binding domain, RBD"/>
    <property type="match status" value="2"/>
</dbReference>
<evidence type="ECO:0000259" key="5">
    <source>
        <dbReference type="PROSITE" id="PS50102"/>
    </source>
</evidence>
<dbReference type="OMA" id="RPRDEQI"/>
<feature type="non-terminal residue" evidence="6">
    <location>
        <position position="204"/>
    </location>
</feature>
<organism evidence="6 7">
    <name type="scientific">Lottia gigantea</name>
    <name type="common">Giant owl limpet</name>
    <dbReference type="NCBI Taxonomy" id="225164"/>
    <lineage>
        <taxon>Eukaryota</taxon>
        <taxon>Metazoa</taxon>
        <taxon>Spiralia</taxon>
        <taxon>Lophotrochozoa</taxon>
        <taxon>Mollusca</taxon>
        <taxon>Gastropoda</taxon>
        <taxon>Patellogastropoda</taxon>
        <taxon>Lottioidea</taxon>
        <taxon>Lottiidae</taxon>
        <taxon>Lottia</taxon>
    </lineage>
</organism>
<feature type="domain" description="RRM" evidence="5">
    <location>
        <begin position="4"/>
        <end position="96"/>
    </location>
</feature>
<dbReference type="OrthoDB" id="1875751at2759"/>
<comment type="subcellular location">
    <subcellularLocation>
        <location evidence="1">Nucleus</location>
    </subcellularLocation>
</comment>
<evidence type="ECO:0000256" key="4">
    <source>
        <dbReference type="SAM" id="MobiDB-lite"/>
    </source>
</evidence>
<dbReference type="EMBL" id="KB199650">
    <property type="protein sequence ID" value="ESP05085.1"/>
    <property type="molecule type" value="Genomic_DNA"/>
</dbReference>
<dbReference type="InterPro" id="IPR035979">
    <property type="entry name" value="RBD_domain_sf"/>
</dbReference>
<dbReference type="GO" id="GO:0010468">
    <property type="term" value="P:regulation of gene expression"/>
    <property type="evidence" value="ECO:0007669"/>
    <property type="project" value="TreeGrafter"/>
</dbReference>
<dbReference type="STRING" id="225164.V4CRF4"/>
<name>V4CRF4_LOTGI</name>
<proteinExistence type="predicted"/>
<dbReference type="CTD" id="20251351"/>
<keyword evidence="2" id="KW-0539">Nucleus</keyword>
<evidence type="ECO:0000313" key="6">
    <source>
        <dbReference type="EMBL" id="ESP05085.1"/>
    </source>
</evidence>
<reference evidence="6 7" key="1">
    <citation type="journal article" date="2013" name="Nature">
        <title>Insights into bilaterian evolution from three spiralian genomes.</title>
        <authorList>
            <person name="Simakov O."/>
            <person name="Marletaz F."/>
            <person name="Cho S.J."/>
            <person name="Edsinger-Gonzales E."/>
            <person name="Havlak P."/>
            <person name="Hellsten U."/>
            <person name="Kuo D.H."/>
            <person name="Larsson T."/>
            <person name="Lv J."/>
            <person name="Arendt D."/>
            <person name="Savage R."/>
            <person name="Osoegawa K."/>
            <person name="de Jong P."/>
            <person name="Grimwood J."/>
            <person name="Chapman J.A."/>
            <person name="Shapiro H."/>
            <person name="Aerts A."/>
            <person name="Otillar R.P."/>
            <person name="Terry A.Y."/>
            <person name="Boore J.L."/>
            <person name="Grigoriev I.V."/>
            <person name="Lindberg D.R."/>
            <person name="Seaver E.C."/>
            <person name="Weisblat D.A."/>
            <person name="Putnam N.H."/>
            <person name="Rokhsar D.S."/>
        </authorList>
    </citation>
    <scope>NUCLEOTIDE SEQUENCE [LARGE SCALE GENOMIC DNA]</scope>
</reference>
<gene>
    <name evidence="6" type="ORF">LOTGIDRAFT_56504</name>
</gene>
<dbReference type="AlphaFoldDB" id="V4CRF4"/>
<feature type="compositionally biased region" description="Gly residues" evidence="4">
    <location>
        <begin position="167"/>
        <end position="188"/>
    </location>
</feature>
<dbReference type="GO" id="GO:0005654">
    <property type="term" value="C:nucleoplasm"/>
    <property type="evidence" value="ECO:0007669"/>
    <property type="project" value="TreeGrafter"/>
</dbReference>
<dbReference type="KEGG" id="lgi:LOTGIDRAFT_56504"/>
<dbReference type="GO" id="GO:0000785">
    <property type="term" value="C:chromatin"/>
    <property type="evidence" value="ECO:0007669"/>
    <property type="project" value="TreeGrafter"/>
</dbReference>
<dbReference type="PROSITE" id="PS50102">
    <property type="entry name" value="RRM"/>
    <property type="match status" value="2"/>
</dbReference>
<dbReference type="InterPro" id="IPR012677">
    <property type="entry name" value="Nucleotide-bd_a/b_plait_sf"/>
</dbReference>
<dbReference type="InterPro" id="IPR000504">
    <property type="entry name" value="RRM_dom"/>
</dbReference>
<keyword evidence="7" id="KW-1185">Reference proteome</keyword>
<dbReference type="PANTHER" id="PTHR48033:SF10">
    <property type="entry name" value="RNA-BINDING PROTEIN SQUID"/>
    <property type="match status" value="1"/>
</dbReference>